<evidence type="ECO:0000313" key="2">
    <source>
        <dbReference type="Proteomes" id="UP000035682"/>
    </source>
</evidence>
<keyword evidence="2" id="KW-1185">Reference proteome</keyword>
<evidence type="ECO:0000313" key="3">
    <source>
        <dbReference type="WBParaSite" id="SRAE_2000056700.1"/>
    </source>
</evidence>
<dbReference type="RefSeq" id="XP_024505092.1">
    <property type="nucleotide sequence ID" value="XM_024651412.1"/>
</dbReference>
<dbReference type="WBParaSite" id="SRAE_2000056700.1">
    <property type="protein sequence ID" value="SRAE_2000056700.1"/>
    <property type="gene ID" value="WBGene00260762"/>
</dbReference>
<evidence type="ECO:0000313" key="1">
    <source>
        <dbReference type="EMBL" id="CEF65892.1"/>
    </source>
</evidence>
<dbReference type="CTD" id="36378256"/>
<evidence type="ECO:0000313" key="4">
    <source>
        <dbReference type="WormBase" id="SRAE_2000056700"/>
    </source>
</evidence>
<proteinExistence type="predicted"/>
<dbReference type="GeneID" id="36378256"/>
<reference evidence="1 2" key="1">
    <citation type="submission" date="2014-09" db="EMBL/GenBank/DDBJ databases">
        <authorList>
            <person name="Martin A.A."/>
        </authorList>
    </citation>
    <scope>NUCLEOTIDE SEQUENCE</scope>
    <source>
        <strain evidence="2">ED321</strain>
        <strain evidence="1">ED321 Heterogonic</strain>
    </source>
</reference>
<sequence>MQEGSYNSFFGSSEYDDYMTLKCNCTKGSNKSGCDNNGICIVDDKRNAACLMLYSPERGIHYGCANKKLSEDSCIIKTTKLNNKAIVCACSRENFCNYYKWPNYESIAKKFKDNPEFIEYMTTKNPSTIHIDSKNIHHSHRKSYHKHVIQDSDITVNETLHTQNNNKEVHKYYSS</sequence>
<protein>
    <submittedName>
        <fullName evidence="1 3">Uncharacterized protein</fullName>
    </submittedName>
</protein>
<dbReference type="AlphaFoldDB" id="A0A090L820"/>
<dbReference type="EMBL" id="LN609529">
    <property type="protein sequence ID" value="CEF65892.1"/>
    <property type="molecule type" value="Genomic_DNA"/>
</dbReference>
<dbReference type="Proteomes" id="UP000035682">
    <property type="component" value="Unplaced"/>
</dbReference>
<accession>A0A090L820</accession>
<reference evidence="3" key="2">
    <citation type="submission" date="2020-12" db="UniProtKB">
        <authorList>
            <consortium name="WormBaseParasite"/>
        </authorList>
    </citation>
    <scope>IDENTIFICATION</scope>
</reference>
<gene>
    <name evidence="1 3 4" type="ORF">SRAE_2000056700</name>
</gene>
<name>A0A090L820_STRRB</name>
<organism evidence="1">
    <name type="scientific">Strongyloides ratti</name>
    <name type="common">Parasitic roundworm</name>
    <dbReference type="NCBI Taxonomy" id="34506"/>
    <lineage>
        <taxon>Eukaryota</taxon>
        <taxon>Metazoa</taxon>
        <taxon>Ecdysozoa</taxon>
        <taxon>Nematoda</taxon>
        <taxon>Chromadorea</taxon>
        <taxon>Rhabditida</taxon>
        <taxon>Tylenchina</taxon>
        <taxon>Panagrolaimomorpha</taxon>
        <taxon>Strongyloidoidea</taxon>
        <taxon>Strongyloididae</taxon>
        <taxon>Strongyloides</taxon>
    </lineage>
</organism>
<dbReference type="WormBase" id="SRAE_2000056700">
    <property type="protein sequence ID" value="SRP02077"/>
    <property type="gene ID" value="WBGene00260762"/>
</dbReference>